<protein>
    <submittedName>
        <fullName evidence="1">Uncharacterized protein</fullName>
    </submittedName>
</protein>
<dbReference type="Proteomes" id="UP000550401">
    <property type="component" value="Unassembled WGS sequence"/>
</dbReference>
<name>A0A839F2I2_9GAMM</name>
<proteinExistence type="predicted"/>
<dbReference type="RefSeq" id="WP_182531293.1">
    <property type="nucleotide sequence ID" value="NZ_JACGXL010000003.1"/>
</dbReference>
<dbReference type="AlphaFoldDB" id="A0A839F2I2"/>
<evidence type="ECO:0000313" key="2">
    <source>
        <dbReference type="Proteomes" id="UP000550401"/>
    </source>
</evidence>
<reference evidence="1 2" key="1">
    <citation type="submission" date="2020-07" db="EMBL/GenBank/DDBJ databases">
        <title>Genomic Encyclopedia of Type Strains, Phase IV (KMG-V): Genome sequencing to study the core and pangenomes of soil and plant-associated prokaryotes.</title>
        <authorList>
            <person name="Whitman W."/>
        </authorList>
    </citation>
    <scope>NUCLEOTIDE SEQUENCE [LARGE SCALE GENOMIC DNA]</scope>
    <source>
        <strain evidence="1 2">RH2WT43</strain>
    </source>
</reference>
<keyword evidence="2" id="KW-1185">Reference proteome</keyword>
<accession>A0A839F2I2</accession>
<comment type="caution">
    <text evidence="1">The sequence shown here is derived from an EMBL/GenBank/DDBJ whole genome shotgun (WGS) entry which is preliminary data.</text>
</comment>
<organism evidence="1 2">
    <name type="scientific">Dokdonella fugitiva</name>
    <dbReference type="NCBI Taxonomy" id="328517"/>
    <lineage>
        <taxon>Bacteria</taxon>
        <taxon>Pseudomonadati</taxon>
        <taxon>Pseudomonadota</taxon>
        <taxon>Gammaproteobacteria</taxon>
        <taxon>Lysobacterales</taxon>
        <taxon>Rhodanobacteraceae</taxon>
        <taxon>Dokdonella</taxon>
    </lineage>
</organism>
<dbReference type="EMBL" id="JACGXL010000003">
    <property type="protein sequence ID" value="MBA8888242.1"/>
    <property type="molecule type" value="Genomic_DNA"/>
</dbReference>
<evidence type="ECO:0000313" key="1">
    <source>
        <dbReference type="EMBL" id="MBA8888242.1"/>
    </source>
</evidence>
<sequence>MRIKYALVALAGLFLGSVAGGVGVAWFCTDMTAHMIGAAWRDGSLHSLGDTTLYLHLLEEGRTESLQKLLVGRLQASTISLAAGAADGDGNARLLRKQIELAGQIKSIQADDSDIGRMAADARKRILDVPHP</sequence>
<gene>
    <name evidence="1" type="ORF">FHW12_002466</name>
</gene>